<organism evidence="1 2">
    <name type="scientific">Favolaschia claudopus</name>
    <dbReference type="NCBI Taxonomy" id="2862362"/>
    <lineage>
        <taxon>Eukaryota</taxon>
        <taxon>Fungi</taxon>
        <taxon>Dikarya</taxon>
        <taxon>Basidiomycota</taxon>
        <taxon>Agaricomycotina</taxon>
        <taxon>Agaricomycetes</taxon>
        <taxon>Agaricomycetidae</taxon>
        <taxon>Agaricales</taxon>
        <taxon>Marasmiineae</taxon>
        <taxon>Mycenaceae</taxon>
        <taxon>Favolaschia</taxon>
    </lineage>
</organism>
<dbReference type="EMBL" id="JAWWNJ010000018">
    <property type="protein sequence ID" value="KAK7036869.1"/>
    <property type="molecule type" value="Genomic_DNA"/>
</dbReference>
<keyword evidence="2" id="KW-1185">Reference proteome</keyword>
<reference evidence="1 2" key="1">
    <citation type="journal article" date="2024" name="J Genomics">
        <title>Draft genome sequencing and assembly of Favolaschia claudopus CIRM-BRFM 2984 isolated from oak limbs.</title>
        <authorList>
            <person name="Navarro D."/>
            <person name="Drula E."/>
            <person name="Chaduli D."/>
            <person name="Cazenave R."/>
            <person name="Ahrendt S."/>
            <person name="Wang J."/>
            <person name="Lipzen A."/>
            <person name="Daum C."/>
            <person name="Barry K."/>
            <person name="Grigoriev I.V."/>
            <person name="Favel A."/>
            <person name="Rosso M.N."/>
            <person name="Martin F."/>
        </authorList>
    </citation>
    <scope>NUCLEOTIDE SEQUENCE [LARGE SCALE GENOMIC DNA]</scope>
    <source>
        <strain evidence="1 2">CIRM-BRFM 2984</strain>
    </source>
</reference>
<evidence type="ECO:0000313" key="2">
    <source>
        <dbReference type="Proteomes" id="UP001362999"/>
    </source>
</evidence>
<gene>
    <name evidence="1" type="ORF">R3P38DRAFT_2770937</name>
</gene>
<dbReference type="AlphaFoldDB" id="A0AAW0CCQ0"/>
<evidence type="ECO:0000313" key="1">
    <source>
        <dbReference type="EMBL" id="KAK7036869.1"/>
    </source>
</evidence>
<accession>A0AAW0CCQ0</accession>
<protein>
    <submittedName>
        <fullName evidence="1">Uncharacterized protein</fullName>
    </submittedName>
</protein>
<proteinExistence type="predicted"/>
<sequence length="144" mass="16375">MPLIVILKPSRKPLLKPISALLSASLQSSPSRCFVRYSRLNVVSRCSLQSTTSVLLKRRRRWFFIKSSLKLLRKSSRPVQCDVQVLRSPSSLKPLSGLLRKVLQAMIEGQHSSHELLQDLYQTLVKIFASIPRIFSRARGCGRM</sequence>
<name>A0AAW0CCQ0_9AGAR</name>
<comment type="caution">
    <text evidence="1">The sequence shown here is derived from an EMBL/GenBank/DDBJ whole genome shotgun (WGS) entry which is preliminary data.</text>
</comment>
<dbReference type="Proteomes" id="UP001362999">
    <property type="component" value="Unassembled WGS sequence"/>
</dbReference>